<dbReference type="SUPFAM" id="SSF56219">
    <property type="entry name" value="DNase I-like"/>
    <property type="match status" value="1"/>
</dbReference>
<dbReference type="AlphaFoldDB" id="A0A8J5XK12"/>
<comment type="caution">
    <text evidence="1">The sequence shown here is derived from an EMBL/GenBank/DDBJ whole genome shotgun (WGS) entry which is preliminary data.</text>
</comment>
<gene>
    <name evidence="1" type="ORF">KFE25_010127</name>
</gene>
<evidence type="ECO:0000313" key="2">
    <source>
        <dbReference type="Proteomes" id="UP000751190"/>
    </source>
</evidence>
<proteinExistence type="predicted"/>
<dbReference type="OrthoDB" id="10633239at2759"/>
<keyword evidence="2" id="KW-1185">Reference proteome</keyword>
<accession>A0A8J5XK12</accession>
<evidence type="ECO:0000313" key="1">
    <source>
        <dbReference type="EMBL" id="KAG8464759.1"/>
    </source>
</evidence>
<dbReference type="Proteomes" id="UP000751190">
    <property type="component" value="Unassembled WGS sequence"/>
</dbReference>
<dbReference type="InterPro" id="IPR036691">
    <property type="entry name" value="Endo/exonu/phosph_ase_sf"/>
</dbReference>
<protein>
    <submittedName>
        <fullName evidence="1">Uncharacterized protein</fullName>
    </submittedName>
</protein>
<sequence>MLVATHNTMDGLRLDGLLPLYPRLQSAHGASVGVLCVQENKPGHADAVAKALGGWHRATSDACAPRLATVYDTRLIRHVATRVLQLPRLAYVPLWQRLYAASEPEQKHAALLAFERVDDGAGLLVANFHLDAAGTNAHRGEQLRAVSGALAAEQRARARRGARAHALACGDTNAFSFRRALAARALRQMLTPLAAECGLVDVGAECERDNHFFKRAREPKLGQRLAVFFGRLGVDFPRRYDVVCTDLPVAEHGQVEAADSDHDIVWARVRWPSAAAGS</sequence>
<organism evidence="1 2">
    <name type="scientific">Diacronema lutheri</name>
    <name type="common">Unicellular marine alga</name>
    <name type="synonym">Monochrysis lutheri</name>
    <dbReference type="NCBI Taxonomy" id="2081491"/>
    <lineage>
        <taxon>Eukaryota</taxon>
        <taxon>Haptista</taxon>
        <taxon>Haptophyta</taxon>
        <taxon>Pavlovophyceae</taxon>
        <taxon>Pavlovales</taxon>
        <taxon>Pavlovaceae</taxon>
        <taxon>Diacronema</taxon>
    </lineage>
</organism>
<name>A0A8J5XK12_DIALT</name>
<reference evidence="1" key="1">
    <citation type="submission" date="2021-05" db="EMBL/GenBank/DDBJ databases">
        <title>The genome of the haptophyte Pavlova lutheri (Diacronema luteri, Pavlovales) - a model for lipid biosynthesis in eukaryotic algae.</title>
        <authorList>
            <person name="Hulatt C.J."/>
            <person name="Posewitz M.C."/>
        </authorList>
    </citation>
    <scope>NUCLEOTIDE SEQUENCE</scope>
    <source>
        <strain evidence="1">NIVA-4/92</strain>
    </source>
</reference>
<dbReference type="EMBL" id="JAGTXO010000012">
    <property type="protein sequence ID" value="KAG8464759.1"/>
    <property type="molecule type" value="Genomic_DNA"/>
</dbReference>
<dbReference type="Gene3D" id="3.60.10.10">
    <property type="entry name" value="Endonuclease/exonuclease/phosphatase"/>
    <property type="match status" value="1"/>
</dbReference>